<dbReference type="SUPFAM" id="SSF50465">
    <property type="entry name" value="EF-Tu/eEF-1alpha/eIF2-gamma C-terminal domain"/>
    <property type="match status" value="1"/>
</dbReference>
<evidence type="ECO:0000256" key="4">
    <source>
        <dbReference type="ARBA" id="ARBA00022481"/>
    </source>
</evidence>
<dbReference type="EMBL" id="JACGWJ010000005">
    <property type="protein sequence ID" value="KAL0418177.1"/>
    <property type="molecule type" value="Genomic_DNA"/>
</dbReference>
<dbReference type="CDD" id="cd01883">
    <property type="entry name" value="EF1_alpha"/>
    <property type="match status" value="1"/>
</dbReference>
<dbReference type="GO" id="GO:0003729">
    <property type="term" value="F:mRNA binding"/>
    <property type="evidence" value="ECO:0007669"/>
    <property type="project" value="UniProtKB-ARBA"/>
</dbReference>
<dbReference type="FunFam" id="2.40.30.10:FF:000005">
    <property type="entry name" value="Elongation factor 1-alpha"/>
    <property type="match status" value="1"/>
</dbReference>
<evidence type="ECO:0000313" key="11">
    <source>
        <dbReference type="EMBL" id="KAL0418177.1"/>
    </source>
</evidence>
<name>A0AAW2UN30_SESRA</name>
<keyword evidence="7 11" id="KW-0251">Elongation factor</keyword>
<evidence type="ECO:0000256" key="2">
    <source>
        <dbReference type="ARBA" id="ARBA00004496"/>
    </source>
</evidence>
<comment type="similarity">
    <text evidence="3">Belongs to the TRAFAC class translation factor GTPase superfamily. Classic translation factor GTPase family. EF-Tu/EF-1A subfamily.</text>
</comment>
<dbReference type="InterPro" id="IPR054696">
    <property type="entry name" value="GTP-eEF1A_C"/>
</dbReference>
<reference evidence="11" key="1">
    <citation type="submission" date="2020-06" db="EMBL/GenBank/DDBJ databases">
        <authorList>
            <person name="Li T."/>
            <person name="Hu X."/>
            <person name="Zhang T."/>
            <person name="Song X."/>
            <person name="Zhang H."/>
            <person name="Dai N."/>
            <person name="Sheng W."/>
            <person name="Hou X."/>
            <person name="Wei L."/>
        </authorList>
    </citation>
    <scope>NUCLEOTIDE SEQUENCE</scope>
    <source>
        <strain evidence="11">G02</strain>
        <tissue evidence="11">Leaf</tissue>
    </source>
</reference>
<dbReference type="InterPro" id="IPR000795">
    <property type="entry name" value="T_Tr_GTP-bd_dom"/>
</dbReference>
<dbReference type="CDD" id="cd03693">
    <property type="entry name" value="EF1_alpha_II"/>
    <property type="match status" value="1"/>
</dbReference>
<keyword evidence="9" id="KW-0342">GTP-binding</keyword>
<dbReference type="Pfam" id="PF03144">
    <property type="entry name" value="GTP_EFTU_D2"/>
    <property type="match status" value="1"/>
</dbReference>
<gene>
    <name evidence="11" type="ORF">Sradi_1231200</name>
</gene>
<comment type="subcellular location">
    <subcellularLocation>
        <location evidence="2">Cytoplasm</location>
    </subcellularLocation>
</comment>
<dbReference type="InterPro" id="IPR009000">
    <property type="entry name" value="Transl_B-barrel_sf"/>
</dbReference>
<dbReference type="AlphaFoldDB" id="A0AAW2UN30"/>
<feature type="domain" description="Tr-type G" evidence="10">
    <location>
        <begin position="5"/>
        <end position="405"/>
    </location>
</feature>
<dbReference type="SUPFAM" id="SSF52540">
    <property type="entry name" value="P-loop containing nucleoside triphosphate hydrolases"/>
    <property type="match status" value="1"/>
</dbReference>
<dbReference type="Gene3D" id="2.40.30.10">
    <property type="entry name" value="Translation factors"/>
    <property type="match status" value="2"/>
</dbReference>
<dbReference type="InterPro" id="IPR004161">
    <property type="entry name" value="EFTu-like_2"/>
</dbReference>
<evidence type="ECO:0000256" key="7">
    <source>
        <dbReference type="ARBA" id="ARBA00022768"/>
    </source>
</evidence>
<evidence type="ECO:0000259" key="10">
    <source>
        <dbReference type="PROSITE" id="PS51722"/>
    </source>
</evidence>
<dbReference type="Pfam" id="PF00009">
    <property type="entry name" value="GTP_EFTU"/>
    <property type="match status" value="1"/>
</dbReference>
<keyword evidence="4" id="KW-0488">Methylation</keyword>
<reference evidence="11" key="2">
    <citation type="journal article" date="2024" name="Plant">
        <title>Genomic evolution and insights into agronomic trait innovations of Sesamum species.</title>
        <authorList>
            <person name="Miao H."/>
            <person name="Wang L."/>
            <person name="Qu L."/>
            <person name="Liu H."/>
            <person name="Sun Y."/>
            <person name="Le M."/>
            <person name="Wang Q."/>
            <person name="Wei S."/>
            <person name="Zheng Y."/>
            <person name="Lin W."/>
            <person name="Duan Y."/>
            <person name="Cao H."/>
            <person name="Xiong S."/>
            <person name="Wang X."/>
            <person name="Wei L."/>
            <person name="Li C."/>
            <person name="Ma Q."/>
            <person name="Ju M."/>
            <person name="Zhao R."/>
            <person name="Li G."/>
            <person name="Mu C."/>
            <person name="Tian Q."/>
            <person name="Mei H."/>
            <person name="Zhang T."/>
            <person name="Gao T."/>
            <person name="Zhang H."/>
        </authorList>
    </citation>
    <scope>NUCLEOTIDE SEQUENCE</scope>
    <source>
        <strain evidence="11">G02</strain>
    </source>
</reference>
<dbReference type="GO" id="GO:0005737">
    <property type="term" value="C:cytoplasm"/>
    <property type="evidence" value="ECO:0007669"/>
    <property type="project" value="UniProtKB-SubCell"/>
</dbReference>
<dbReference type="PANTHER" id="PTHR23115">
    <property type="entry name" value="TRANSLATION FACTOR"/>
    <property type="match status" value="1"/>
</dbReference>
<evidence type="ECO:0000256" key="3">
    <source>
        <dbReference type="ARBA" id="ARBA00007249"/>
    </source>
</evidence>
<sequence>MGKEKVHINIVVIGHVDSGKSTTTGHLIYKLGGIDKRVIERFEKEAAEMNKRSFKYAWVLDKLKAERERGITIDIALWKFETTKYYCTVIDAPGHRDFIKNMITGTSQADCAVLIIDSTTGGFEAGISKDGQTREHALLAFTLGVKQMICCCNKMDATTPKYSKARYDEIVKEVSSYLKKEPKRPSDKPLRLPLQDVYKIGGIGTVPVGRVETGMLKPGMVVTFGPSGLTTEVKSVEMHHESMQEALPGDNVGFNVKNVAVKDLKRGYVASNSKDDPAKEAANFTSQVIIMNHPGQIGNGYAPVLDCHTSHIAVKFAELVTKIDRRSGKELEKEPKFLKNGDAGFVKMIPTKPMVVETFSEYPPLGRFAVRDMRQTVAVGVIKSVEKKDPSGAKVTKAAAKKGAK</sequence>
<accession>A0AAW2UN30</accession>
<dbReference type="FunFam" id="3.40.50.300:FF:000255">
    <property type="entry name" value="Elongation factor 1-alpha"/>
    <property type="match status" value="1"/>
</dbReference>
<comment type="caution">
    <text evidence="11">The sequence shown here is derived from an EMBL/GenBank/DDBJ whole genome shotgun (WGS) entry which is preliminary data.</text>
</comment>
<dbReference type="PROSITE" id="PS00301">
    <property type="entry name" value="G_TR_1"/>
    <property type="match status" value="1"/>
</dbReference>
<evidence type="ECO:0000256" key="9">
    <source>
        <dbReference type="ARBA" id="ARBA00023134"/>
    </source>
</evidence>
<evidence type="ECO:0000256" key="8">
    <source>
        <dbReference type="ARBA" id="ARBA00022917"/>
    </source>
</evidence>
<proteinExistence type="inferred from homology"/>
<organism evidence="11">
    <name type="scientific">Sesamum radiatum</name>
    <name type="common">Black benniseed</name>
    <dbReference type="NCBI Taxonomy" id="300843"/>
    <lineage>
        <taxon>Eukaryota</taxon>
        <taxon>Viridiplantae</taxon>
        <taxon>Streptophyta</taxon>
        <taxon>Embryophyta</taxon>
        <taxon>Tracheophyta</taxon>
        <taxon>Spermatophyta</taxon>
        <taxon>Magnoliopsida</taxon>
        <taxon>eudicotyledons</taxon>
        <taxon>Gunneridae</taxon>
        <taxon>Pentapetalae</taxon>
        <taxon>asterids</taxon>
        <taxon>lamiids</taxon>
        <taxon>Lamiales</taxon>
        <taxon>Pedaliaceae</taxon>
        <taxon>Sesamum</taxon>
    </lineage>
</organism>
<dbReference type="GO" id="GO:0005525">
    <property type="term" value="F:GTP binding"/>
    <property type="evidence" value="ECO:0007669"/>
    <property type="project" value="UniProtKB-KW"/>
</dbReference>
<keyword evidence="5" id="KW-0963">Cytoplasm</keyword>
<dbReference type="PRINTS" id="PR00315">
    <property type="entry name" value="ELONGATNFCT"/>
</dbReference>
<dbReference type="InterPro" id="IPR031157">
    <property type="entry name" value="G_TR_CS"/>
</dbReference>
<keyword evidence="6" id="KW-0547">Nucleotide-binding</keyword>
<dbReference type="FunFam" id="2.40.30.10:FF:000003">
    <property type="entry name" value="Elongation factor 1-alpha"/>
    <property type="match status" value="1"/>
</dbReference>
<dbReference type="InterPro" id="IPR050100">
    <property type="entry name" value="TRAFAC_GTPase_members"/>
</dbReference>
<evidence type="ECO:0000256" key="6">
    <source>
        <dbReference type="ARBA" id="ARBA00022741"/>
    </source>
</evidence>
<dbReference type="GO" id="GO:0003746">
    <property type="term" value="F:translation elongation factor activity"/>
    <property type="evidence" value="ECO:0007669"/>
    <property type="project" value="UniProtKB-KW"/>
</dbReference>
<evidence type="ECO:0000256" key="1">
    <source>
        <dbReference type="ARBA" id="ARBA00003982"/>
    </source>
</evidence>
<dbReference type="InterPro" id="IPR027417">
    <property type="entry name" value="P-loop_NTPase"/>
</dbReference>
<evidence type="ECO:0000256" key="5">
    <source>
        <dbReference type="ARBA" id="ARBA00022490"/>
    </source>
</evidence>
<dbReference type="Gene3D" id="3.40.50.300">
    <property type="entry name" value="P-loop containing nucleotide triphosphate hydrolases"/>
    <property type="match status" value="1"/>
</dbReference>
<dbReference type="GO" id="GO:0003924">
    <property type="term" value="F:GTPase activity"/>
    <property type="evidence" value="ECO:0007669"/>
    <property type="project" value="InterPro"/>
</dbReference>
<dbReference type="SUPFAM" id="SSF50447">
    <property type="entry name" value="Translation proteins"/>
    <property type="match status" value="1"/>
</dbReference>
<dbReference type="InterPro" id="IPR009001">
    <property type="entry name" value="Transl_elong_EF1A/Init_IF2_C"/>
</dbReference>
<dbReference type="PROSITE" id="PS51722">
    <property type="entry name" value="G_TR_2"/>
    <property type="match status" value="1"/>
</dbReference>
<comment type="function">
    <text evidence="1">This protein promotes the GTP-dependent binding of aminoacyl-tRNA to the A-site of ribosomes during protein biosynthesis.</text>
</comment>
<protein>
    <submittedName>
        <fullName evidence="11">Elongation factor 1-alpha</fullName>
    </submittedName>
</protein>
<keyword evidence="8" id="KW-0648">Protein biosynthesis</keyword>
<dbReference type="Pfam" id="PF22594">
    <property type="entry name" value="GTP-eEF1A_C"/>
    <property type="match status" value="1"/>
</dbReference>
<dbReference type="CDD" id="cd03705">
    <property type="entry name" value="EF1_alpha_III"/>
    <property type="match status" value="1"/>
</dbReference>